<protein>
    <submittedName>
        <fullName evidence="2">Uncharacterized protein</fullName>
    </submittedName>
</protein>
<feature type="region of interest" description="Disordered" evidence="1">
    <location>
        <begin position="1"/>
        <end position="28"/>
    </location>
</feature>
<reference evidence="2" key="1">
    <citation type="submission" date="2013-04" db="UniProtKB">
        <authorList>
            <consortium name="EnsemblPlants"/>
        </authorList>
    </citation>
    <scope>IDENTIFICATION</scope>
</reference>
<name>J3LH61_ORYBR</name>
<dbReference type="AlphaFoldDB" id="J3LH61"/>
<feature type="compositionally biased region" description="Polar residues" evidence="1">
    <location>
        <begin position="1"/>
        <end position="10"/>
    </location>
</feature>
<sequence>MASQTPTSPTWLPGGEIYPVDQKERGDW</sequence>
<accession>J3LH61</accession>
<dbReference type="Proteomes" id="UP000006038">
    <property type="component" value="Unassembled WGS sequence"/>
</dbReference>
<dbReference type="HOGENOM" id="CLU_3413472_0_0_1"/>
<evidence type="ECO:0000256" key="1">
    <source>
        <dbReference type="SAM" id="MobiDB-lite"/>
    </source>
</evidence>
<keyword evidence="3" id="KW-1185">Reference proteome</keyword>
<evidence type="ECO:0000313" key="3">
    <source>
        <dbReference type="Proteomes" id="UP000006038"/>
    </source>
</evidence>
<proteinExistence type="predicted"/>
<organism evidence="2">
    <name type="scientific">Oryza brachyantha</name>
    <name type="common">malo sina</name>
    <dbReference type="NCBI Taxonomy" id="4533"/>
    <lineage>
        <taxon>Eukaryota</taxon>
        <taxon>Viridiplantae</taxon>
        <taxon>Streptophyta</taxon>
        <taxon>Embryophyta</taxon>
        <taxon>Tracheophyta</taxon>
        <taxon>Spermatophyta</taxon>
        <taxon>Magnoliopsida</taxon>
        <taxon>Liliopsida</taxon>
        <taxon>Poales</taxon>
        <taxon>Poaceae</taxon>
        <taxon>BOP clade</taxon>
        <taxon>Oryzoideae</taxon>
        <taxon>Oryzeae</taxon>
        <taxon>Oryzinae</taxon>
        <taxon>Oryza</taxon>
    </lineage>
</organism>
<evidence type="ECO:0000313" key="2">
    <source>
        <dbReference type="EnsemblPlants" id="OB02G39780.1"/>
    </source>
</evidence>
<dbReference type="Gramene" id="OB02G39780.1">
    <property type="protein sequence ID" value="OB02G39780.1"/>
    <property type="gene ID" value="OB02G39780"/>
</dbReference>
<dbReference type="EnsemblPlants" id="OB02G39780.1">
    <property type="protein sequence ID" value="OB02G39780.1"/>
    <property type="gene ID" value="OB02G39780"/>
</dbReference>